<feature type="transmembrane region" description="Helical" evidence="1">
    <location>
        <begin position="189"/>
        <end position="207"/>
    </location>
</feature>
<keyword evidence="1" id="KW-0472">Membrane</keyword>
<sequence length="409" mass="45018">MKSRIRILPGFLIVVITGFALYMMMVSLQTKLLAHPILFDYDTLQKQAVSNVQWRLLWLIGDTTEAQFYKSVFAGIGLLTFALIAHVLDRWRLRWAGFPIAYGTGLWLWIFFASMVGLFVSVFLYGGQLSHGWVPTFVPFVSVPAGVVLIYGRGWKTAVTGGILGGLFTFPISWFLIEKILNPLGYPSVIGNVTGMWLGAILVFEICRYLPWMSPGQVTPIESSADNGGNSEITQQEIATTIETPETGQLKKDLGSMWFVRRVLADFTEAPFYANELASIGLILGAILSWVLNPLNPAYGSGVFPAILLSQILTAAIGIFLYYDLWKKLGWYPTFVPLVSVAPAVVLTFNGSMTSIIAGALLGALAGPPFAQCIIRILPKHYHGFIGNTLSMAVCTWVIISMLKYVQGL</sequence>
<keyword evidence="1" id="KW-0812">Transmembrane</keyword>
<dbReference type="Proteomes" id="UP000535491">
    <property type="component" value="Unassembled WGS sequence"/>
</dbReference>
<feature type="transmembrane region" description="Helical" evidence="1">
    <location>
        <begin position="355"/>
        <end position="378"/>
    </location>
</feature>
<feature type="transmembrane region" description="Helical" evidence="1">
    <location>
        <begin position="68"/>
        <end position="88"/>
    </location>
</feature>
<feature type="transmembrane region" description="Helical" evidence="1">
    <location>
        <begin position="158"/>
        <end position="177"/>
    </location>
</feature>
<feature type="transmembrane region" description="Helical" evidence="1">
    <location>
        <begin position="329"/>
        <end position="349"/>
    </location>
</feature>
<comment type="caution">
    <text evidence="2">The sequence shown here is derived from an EMBL/GenBank/DDBJ whole genome shotgun (WGS) entry which is preliminary data.</text>
</comment>
<name>A0A7W2A880_9BACL</name>
<accession>A0A7W2A880</accession>
<dbReference type="EMBL" id="JACEIQ010000002">
    <property type="protein sequence ID" value="MBA4493533.1"/>
    <property type="molecule type" value="Genomic_DNA"/>
</dbReference>
<gene>
    <name evidence="2" type="ORF">H1191_04350</name>
</gene>
<proteinExistence type="predicted"/>
<feature type="transmembrane region" description="Helical" evidence="1">
    <location>
        <begin position="298"/>
        <end position="322"/>
    </location>
</feature>
<feature type="transmembrane region" description="Helical" evidence="1">
    <location>
        <begin position="100"/>
        <end position="126"/>
    </location>
</feature>
<reference evidence="2 3" key="1">
    <citation type="submission" date="2020-07" db="EMBL/GenBank/DDBJ databases">
        <authorList>
            <person name="Feng H."/>
        </authorList>
    </citation>
    <scope>NUCLEOTIDE SEQUENCE [LARGE SCALE GENOMIC DNA]</scope>
    <source>
        <strain evidence="3">s-10</strain>
    </source>
</reference>
<feature type="transmembrane region" description="Helical" evidence="1">
    <location>
        <begin position="7"/>
        <end position="28"/>
    </location>
</feature>
<evidence type="ECO:0000313" key="3">
    <source>
        <dbReference type="Proteomes" id="UP000535491"/>
    </source>
</evidence>
<dbReference type="RefSeq" id="WP_181750754.1">
    <property type="nucleotide sequence ID" value="NZ_JACEIQ010000002.1"/>
</dbReference>
<protein>
    <submittedName>
        <fullName evidence="2">Uncharacterized protein</fullName>
    </submittedName>
</protein>
<evidence type="ECO:0000313" key="2">
    <source>
        <dbReference type="EMBL" id="MBA4493533.1"/>
    </source>
</evidence>
<feature type="transmembrane region" description="Helical" evidence="1">
    <location>
        <begin position="132"/>
        <end position="151"/>
    </location>
</feature>
<keyword evidence="1" id="KW-1133">Transmembrane helix</keyword>
<dbReference type="AlphaFoldDB" id="A0A7W2A880"/>
<organism evidence="2 3">
    <name type="scientific">Paenactinomyces guangxiensis</name>
    <dbReference type="NCBI Taxonomy" id="1490290"/>
    <lineage>
        <taxon>Bacteria</taxon>
        <taxon>Bacillati</taxon>
        <taxon>Bacillota</taxon>
        <taxon>Bacilli</taxon>
        <taxon>Bacillales</taxon>
        <taxon>Thermoactinomycetaceae</taxon>
        <taxon>Paenactinomyces</taxon>
    </lineage>
</organism>
<feature type="transmembrane region" description="Helical" evidence="1">
    <location>
        <begin position="272"/>
        <end position="292"/>
    </location>
</feature>
<keyword evidence="3" id="KW-1185">Reference proteome</keyword>
<evidence type="ECO:0000256" key="1">
    <source>
        <dbReference type="SAM" id="Phobius"/>
    </source>
</evidence>
<feature type="transmembrane region" description="Helical" evidence="1">
    <location>
        <begin position="385"/>
        <end position="406"/>
    </location>
</feature>